<proteinExistence type="predicted"/>
<dbReference type="Pfam" id="PF08531">
    <property type="entry name" value="Bac_rhamnosid_N"/>
    <property type="match status" value="1"/>
</dbReference>
<keyword evidence="1" id="KW-0732">Signal</keyword>
<protein>
    <submittedName>
        <fullName evidence="5">Bacterial alpha-L-rhamnosidase</fullName>
    </submittedName>
</protein>
<dbReference type="SUPFAM" id="SSF48208">
    <property type="entry name" value="Six-hairpin glycosidases"/>
    <property type="match status" value="1"/>
</dbReference>
<dbReference type="Pfam" id="PF17389">
    <property type="entry name" value="Bac_rhamnosid6H"/>
    <property type="match status" value="1"/>
</dbReference>
<keyword evidence="6" id="KW-1185">Reference proteome</keyword>
<evidence type="ECO:0000313" key="6">
    <source>
        <dbReference type="Proteomes" id="UP000436006"/>
    </source>
</evidence>
<dbReference type="InterPro" id="IPR035398">
    <property type="entry name" value="Bac_rhamnosid_C"/>
</dbReference>
<dbReference type="InterPro" id="IPR008928">
    <property type="entry name" value="6-hairpin_glycosidase_sf"/>
</dbReference>
<feature type="signal peptide" evidence="1">
    <location>
        <begin position="1"/>
        <end position="20"/>
    </location>
</feature>
<dbReference type="Gene3D" id="2.60.120.260">
    <property type="entry name" value="Galactose-binding domain-like"/>
    <property type="match status" value="2"/>
</dbReference>
<dbReference type="GO" id="GO:0005975">
    <property type="term" value="P:carbohydrate metabolic process"/>
    <property type="evidence" value="ECO:0007669"/>
    <property type="project" value="InterPro"/>
</dbReference>
<organism evidence="5 6">
    <name type="scientific">Spirosoma arboris</name>
    <dbReference type="NCBI Taxonomy" id="2682092"/>
    <lineage>
        <taxon>Bacteria</taxon>
        <taxon>Pseudomonadati</taxon>
        <taxon>Bacteroidota</taxon>
        <taxon>Cytophagia</taxon>
        <taxon>Cytophagales</taxon>
        <taxon>Cytophagaceae</taxon>
        <taxon>Spirosoma</taxon>
    </lineage>
</organism>
<feature type="domain" description="Alpha-L-rhamnosidase C-terminal" evidence="4">
    <location>
        <begin position="715"/>
        <end position="776"/>
    </location>
</feature>
<evidence type="ECO:0000259" key="2">
    <source>
        <dbReference type="Pfam" id="PF08531"/>
    </source>
</evidence>
<gene>
    <name evidence="5" type="ORF">GO755_17430</name>
</gene>
<feature type="domain" description="Bacterial alpha-L-rhamnosidase N-terminal" evidence="2">
    <location>
        <begin position="61"/>
        <end position="213"/>
    </location>
</feature>
<dbReference type="Pfam" id="PF17390">
    <property type="entry name" value="Bac_rhamnosid_C"/>
    <property type="match status" value="1"/>
</dbReference>
<evidence type="ECO:0000259" key="3">
    <source>
        <dbReference type="Pfam" id="PF17389"/>
    </source>
</evidence>
<dbReference type="InterPro" id="IPR013737">
    <property type="entry name" value="Bac_rhamnosid_N"/>
</dbReference>
<feature type="chain" id="PRO_5029785872" evidence="1">
    <location>
        <begin position="21"/>
        <end position="793"/>
    </location>
</feature>
<dbReference type="RefSeq" id="WP_157586471.1">
    <property type="nucleotide sequence ID" value="NZ_WPIN01000006.1"/>
</dbReference>
<evidence type="ECO:0000256" key="1">
    <source>
        <dbReference type="SAM" id="SignalP"/>
    </source>
</evidence>
<dbReference type="Gene3D" id="2.60.420.10">
    <property type="entry name" value="Maltose phosphorylase, domain 3"/>
    <property type="match status" value="1"/>
</dbReference>
<dbReference type="EMBL" id="WPIN01000006">
    <property type="protein sequence ID" value="MVM31834.1"/>
    <property type="molecule type" value="Genomic_DNA"/>
</dbReference>
<dbReference type="InterPro" id="IPR035396">
    <property type="entry name" value="Bac_rhamnosid6H"/>
</dbReference>
<feature type="domain" description="Alpha-L-rhamnosidase six-hairpin glycosidase" evidence="3">
    <location>
        <begin position="378"/>
        <end position="706"/>
    </location>
</feature>
<dbReference type="PANTHER" id="PTHR34987:SF2">
    <property type="entry name" value="B, PUTATIVE (AFU_ORTHOLOGUE AFUA_7G05040)-RELATED"/>
    <property type="match status" value="1"/>
</dbReference>
<dbReference type="InterPro" id="IPR012341">
    <property type="entry name" value="6hp_glycosidase-like_sf"/>
</dbReference>
<evidence type="ECO:0000313" key="5">
    <source>
        <dbReference type="EMBL" id="MVM31834.1"/>
    </source>
</evidence>
<dbReference type="SUPFAM" id="SSF49785">
    <property type="entry name" value="Galactose-binding domain-like"/>
    <property type="match status" value="1"/>
</dbReference>
<dbReference type="PANTHER" id="PTHR34987">
    <property type="entry name" value="C, PUTATIVE (AFU_ORTHOLOGUE AFUA_3G02880)-RELATED"/>
    <property type="match status" value="1"/>
</dbReference>
<evidence type="ECO:0000259" key="4">
    <source>
        <dbReference type="Pfam" id="PF17390"/>
    </source>
</evidence>
<sequence length="793" mass="89472">MKQVILFVALFSVTQLTSLAQTPAPDWTNQYWPARWIVHPTAPTRQYGIYHFRKAIDLAQKPARFVVHVSADNRYRLFVNGKAVALGPARSDTQNWNYETLDLAPFLQAGRNVLAAQVWYMGESAPFAQMSYQLAFLLQGDGETEKVANTDASWKVFQNPAYSPVKNDIPKLRTYIVMGDGDHIDASKYPWGWEQSNFDDKAWATAKPFGFPTKPRGLGTDGNWALVPRTIPMMAENVVRLATVRRSENGKMDAAFLQSKSPVTVPANTKAVFMLDQNYLTNAYPELTVSKGKGALVTLSYAEALIDAKGQKGNRNEVEGRTMRGFDDQLLADGTEKRTFRPLWFRTYRYLQLTVETKDEPLILEDLVGKFTGYPFEEKAQFAASDTTLKALWNVGWRTAQLCAGETYYDCPYYEQLQYTGDTRIQSMISLYVTGDERLMRKAITDYEHSRFNDGLTQSRYPSADFQVIPTFSLYWVCMLHDYWMHRQDDAFVKSMLPGILGVLNWHEQRIAKTGLNGPLEWWNFVDWSKWKNAKDEISGGIPNGARKGGSSILSLQQAYTYIRAADLLAHYGKNELAEHYRELARRLNKTVYTQCWDAGRNLFADTPDKNSFSQHANILAVLTNAVPVEQQGALLQKTMADTSLTQATFYFKFYLFEALKKTGLGDQFITQLKPWRDMLAIGLTTFAENPEPTRSDCHAWSASPLYEFLSITCGIRTAEPGFKSVRIEPFLGDLTTVEGKMPHPLGEIAVQFQKSPTGALTGSVTLPADLTGTLRWKGKTLPLKAGKQTVSL</sequence>
<dbReference type="InterPro" id="IPR008979">
    <property type="entry name" value="Galactose-bd-like_sf"/>
</dbReference>
<comment type="caution">
    <text evidence="5">The sequence shown here is derived from an EMBL/GenBank/DDBJ whole genome shotgun (WGS) entry which is preliminary data.</text>
</comment>
<reference evidence="5 6" key="1">
    <citation type="submission" date="2019-12" db="EMBL/GenBank/DDBJ databases">
        <title>Spirosoma sp. HMF4905 genome sequencing and assembly.</title>
        <authorList>
            <person name="Kang H."/>
            <person name="Cha I."/>
            <person name="Kim H."/>
            <person name="Joh K."/>
        </authorList>
    </citation>
    <scope>NUCLEOTIDE SEQUENCE [LARGE SCALE GENOMIC DNA]</scope>
    <source>
        <strain evidence="5 6">HMF4905</strain>
    </source>
</reference>
<name>A0A7K1SDE4_9BACT</name>
<accession>A0A7K1SDE4</accession>
<dbReference type="Gene3D" id="1.50.10.10">
    <property type="match status" value="1"/>
</dbReference>
<dbReference type="Proteomes" id="UP000436006">
    <property type="component" value="Unassembled WGS sequence"/>
</dbReference>
<dbReference type="AlphaFoldDB" id="A0A7K1SDE4"/>